<protein>
    <submittedName>
        <fullName evidence="2">NADH-ubiquinone oxidoreductase chain 1</fullName>
    </submittedName>
</protein>
<proteinExistence type="predicted"/>
<feature type="region of interest" description="Disordered" evidence="1">
    <location>
        <begin position="1"/>
        <end position="21"/>
    </location>
</feature>
<reference evidence="2 3" key="1">
    <citation type="journal article" date="2022" name="Nat. Plants">
        <title>Genomes of leafy and leafless Platanthera orchids illuminate the evolution of mycoheterotrophy.</title>
        <authorList>
            <person name="Li M.H."/>
            <person name="Liu K.W."/>
            <person name="Li Z."/>
            <person name="Lu H.C."/>
            <person name="Ye Q.L."/>
            <person name="Zhang D."/>
            <person name="Wang J.Y."/>
            <person name="Li Y.F."/>
            <person name="Zhong Z.M."/>
            <person name="Liu X."/>
            <person name="Yu X."/>
            <person name="Liu D.K."/>
            <person name="Tu X.D."/>
            <person name="Liu B."/>
            <person name="Hao Y."/>
            <person name="Liao X.Y."/>
            <person name="Jiang Y.T."/>
            <person name="Sun W.H."/>
            <person name="Chen J."/>
            <person name="Chen Y.Q."/>
            <person name="Ai Y."/>
            <person name="Zhai J.W."/>
            <person name="Wu S.S."/>
            <person name="Zhou Z."/>
            <person name="Hsiao Y.Y."/>
            <person name="Wu W.L."/>
            <person name="Chen Y.Y."/>
            <person name="Lin Y.F."/>
            <person name="Hsu J.L."/>
            <person name="Li C.Y."/>
            <person name="Wang Z.W."/>
            <person name="Zhao X."/>
            <person name="Zhong W.Y."/>
            <person name="Ma X.K."/>
            <person name="Ma L."/>
            <person name="Huang J."/>
            <person name="Chen G.Z."/>
            <person name="Huang M.Z."/>
            <person name="Huang L."/>
            <person name="Peng D.H."/>
            <person name="Luo Y.B."/>
            <person name="Zou S.Q."/>
            <person name="Chen S.P."/>
            <person name="Lan S."/>
            <person name="Tsai W.C."/>
            <person name="Van de Peer Y."/>
            <person name="Liu Z.J."/>
        </authorList>
    </citation>
    <scope>NUCLEOTIDE SEQUENCE [LARGE SCALE GENOMIC DNA]</scope>
    <source>
        <strain evidence="2">Lor287</strain>
    </source>
</reference>
<organism evidence="2 3">
    <name type="scientific">Platanthera zijinensis</name>
    <dbReference type="NCBI Taxonomy" id="2320716"/>
    <lineage>
        <taxon>Eukaryota</taxon>
        <taxon>Viridiplantae</taxon>
        <taxon>Streptophyta</taxon>
        <taxon>Embryophyta</taxon>
        <taxon>Tracheophyta</taxon>
        <taxon>Spermatophyta</taxon>
        <taxon>Magnoliopsida</taxon>
        <taxon>Liliopsida</taxon>
        <taxon>Asparagales</taxon>
        <taxon>Orchidaceae</taxon>
        <taxon>Orchidoideae</taxon>
        <taxon>Orchideae</taxon>
        <taxon>Orchidinae</taxon>
        <taxon>Platanthera</taxon>
    </lineage>
</organism>
<dbReference type="EMBL" id="JBBWWQ010000014">
    <property type="protein sequence ID" value="KAK8931291.1"/>
    <property type="molecule type" value="Genomic_DNA"/>
</dbReference>
<feature type="region of interest" description="Disordered" evidence="1">
    <location>
        <begin position="121"/>
        <end position="146"/>
    </location>
</feature>
<dbReference type="PANTHER" id="PTHR48185:SF1">
    <property type="entry name" value="NADH:QUINONE OXIDOREDUCTASE_MRP ANTIPORTER MEMBRANE SUBUNIT DOMAIN-CONTAINING PROTEIN"/>
    <property type="match status" value="1"/>
</dbReference>
<name>A0AAP0B7F1_9ASPA</name>
<accession>A0AAP0B7F1</accession>
<dbReference type="AlphaFoldDB" id="A0AAP0B7F1"/>
<sequence>MSRTKDLGNKEQTLGSSVEVPSHTRKVTRTLPLPYQWQRWVPWRVLSTLPRRELGRRKPKINVSPKIVIFGLYELCSVLDQGCQPSKTAYVFLIEGKKKKTATTEESSWISKSSCTLEELGSSAQVPERELRCSSGPSKSEGKESNSEEDLKCSFLGALRSAAQMVPYEVSIGMILIVRLVSTFGTAKKIVRIFP</sequence>
<keyword evidence="3" id="KW-1185">Reference proteome</keyword>
<dbReference type="Proteomes" id="UP001418222">
    <property type="component" value="Unassembled WGS sequence"/>
</dbReference>
<gene>
    <name evidence="2" type="primary">ND1</name>
    <name evidence="2" type="ORF">KSP39_PZI016681</name>
</gene>
<evidence type="ECO:0000313" key="3">
    <source>
        <dbReference type="Proteomes" id="UP001418222"/>
    </source>
</evidence>
<evidence type="ECO:0000313" key="2">
    <source>
        <dbReference type="EMBL" id="KAK8931291.1"/>
    </source>
</evidence>
<dbReference type="PANTHER" id="PTHR48185">
    <property type="entry name" value="BNACNNG12700D PROTEIN"/>
    <property type="match status" value="1"/>
</dbReference>
<evidence type="ECO:0000256" key="1">
    <source>
        <dbReference type="SAM" id="MobiDB-lite"/>
    </source>
</evidence>
<comment type="caution">
    <text evidence="2">The sequence shown here is derived from an EMBL/GenBank/DDBJ whole genome shotgun (WGS) entry which is preliminary data.</text>
</comment>